<evidence type="ECO:0000313" key="3">
    <source>
        <dbReference type="Proteomes" id="UP000789405"/>
    </source>
</evidence>
<dbReference type="Proteomes" id="UP000789405">
    <property type="component" value="Unassembled WGS sequence"/>
</dbReference>
<keyword evidence="3" id="KW-1185">Reference proteome</keyword>
<feature type="region of interest" description="Disordered" evidence="1">
    <location>
        <begin position="1"/>
        <end position="21"/>
    </location>
</feature>
<gene>
    <name evidence="2" type="ORF">DERYTH_LOCUS23852</name>
</gene>
<organism evidence="2 3">
    <name type="scientific">Dentiscutata erythropus</name>
    <dbReference type="NCBI Taxonomy" id="1348616"/>
    <lineage>
        <taxon>Eukaryota</taxon>
        <taxon>Fungi</taxon>
        <taxon>Fungi incertae sedis</taxon>
        <taxon>Mucoromycota</taxon>
        <taxon>Glomeromycotina</taxon>
        <taxon>Glomeromycetes</taxon>
        <taxon>Diversisporales</taxon>
        <taxon>Gigasporaceae</taxon>
        <taxon>Dentiscutata</taxon>
    </lineage>
</organism>
<evidence type="ECO:0000313" key="2">
    <source>
        <dbReference type="EMBL" id="CAG8803249.1"/>
    </source>
</evidence>
<feature type="compositionally biased region" description="Polar residues" evidence="1">
    <location>
        <begin position="1"/>
        <end position="19"/>
    </location>
</feature>
<dbReference type="OrthoDB" id="2443848at2759"/>
<accession>A0A9N9P4M4</accession>
<evidence type="ECO:0000256" key="1">
    <source>
        <dbReference type="SAM" id="MobiDB-lite"/>
    </source>
</evidence>
<proteinExistence type="predicted"/>
<dbReference type="AlphaFoldDB" id="A0A9N9P4M4"/>
<protein>
    <submittedName>
        <fullName evidence="2">6690_t:CDS:1</fullName>
    </submittedName>
</protein>
<name>A0A9N9P4M4_9GLOM</name>
<comment type="caution">
    <text evidence="2">The sequence shown here is derived from an EMBL/GenBank/DDBJ whole genome shotgun (WGS) entry which is preliminary data.</text>
</comment>
<sequence length="109" mass="12369">TDAPSLSSANRKNCGQKANTRTRKLTGRKINRIIYTVNTLFELGAIEGARSYSGASNQKYLLETFKIPKTLCDMYANLMRAINYNDRKAFKIQVIGILHLGLWIQFARL</sequence>
<dbReference type="EMBL" id="CAJVPY010037742">
    <property type="protein sequence ID" value="CAG8803249.1"/>
    <property type="molecule type" value="Genomic_DNA"/>
</dbReference>
<reference evidence="2" key="1">
    <citation type="submission" date="2021-06" db="EMBL/GenBank/DDBJ databases">
        <authorList>
            <person name="Kallberg Y."/>
            <person name="Tangrot J."/>
            <person name="Rosling A."/>
        </authorList>
    </citation>
    <scope>NUCLEOTIDE SEQUENCE</scope>
    <source>
        <strain evidence="2">MA453B</strain>
    </source>
</reference>
<feature type="non-terminal residue" evidence="2">
    <location>
        <position position="1"/>
    </location>
</feature>